<evidence type="ECO:0000256" key="5">
    <source>
        <dbReference type="ARBA" id="ARBA00022692"/>
    </source>
</evidence>
<dbReference type="RefSeq" id="WP_200607422.1">
    <property type="nucleotide sequence ID" value="NZ_CP071517.1"/>
</dbReference>
<accession>A0ABX7R9E9</accession>
<keyword evidence="7 9" id="KW-0472">Membrane</keyword>
<dbReference type="Proteomes" id="UP000663400">
    <property type="component" value="Chromosome"/>
</dbReference>
<feature type="domain" description="Tripartite ATP-independent periplasmic transporters DctQ component" evidence="10">
    <location>
        <begin position="47"/>
        <end position="175"/>
    </location>
</feature>
<comment type="subunit">
    <text evidence="9">The complex comprises the extracytoplasmic solute receptor protein and the two transmembrane proteins.</text>
</comment>
<evidence type="ECO:0000256" key="4">
    <source>
        <dbReference type="ARBA" id="ARBA00022519"/>
    </source>
</evidence>
<dbReference type="Pfam" id="PF04290">
    <property type="entry name" value="DctQ"/>
    <property type="match status" value="1"/>
</dbReference>
<evidence type="ECO:0000256" key="7">
    <source>
        <dbReference type="ARBA" id="ARBA00023136"/>
    </source>
</evidence>
<feature type="transmembrane region" description="Helical" evidence="9">
    <location>
        <begin position="35"/>
        <end position="59"/>
    </location>
</feature>
<dbReference type="EMBL" id="CP071517">
    <property type="protein sequence ID" value="QSX73956.1"/>
    <property type="molecule type" value="Genomic_DNA"/>
</dbReference>
<evidence type="ECO:0000256" key="3">
    <source>
        <dbReference type="ARBA" id="ARBA00022475"/>
    </source>
</evidence>
<evidence type="ECO:0000256" key="6">
    <source>
        <dbReference type="ARBA" id="ARBA00022989"/>
    </source>
</evidence>
<keyword evidence="6 9" id="KW-1133">Transmembrane helix</keyword>
<evidence type="ECO:0000313" key="12">
    <source>
        <dbReference type="Proteomes" id="UP000663400"/>
    </source>
</evidence>
<evidence type="ECO:0000256" key="8">
    <source>
        <dbReference type="ARBA" id="ARBA00038436"/>
    </source>
</evidence>
<organism evidence="11 12">
    <name type="scientific">Lysobacter arenosi</name>
    <dbReference type="NCBI Taxonomy" id="2795387"/>
    <lineage>
        <taxon>Bacteria</taxon>
        <taxon>Pseudomonadati</taxon>
        <taxon>Pseudomonadota</taxon>
        <taxon>Gammaproteobacteria</taxon>
        <taxon>Lysobacterales</taxon>
        <taxon>Lysobacteraceae</taxon>
        <taxon>Lysobacter</taxon>
    </lineage>
</organism>
<keyword evidence="4 9" id="KW-0997">Cell inner membrane</keyword>
<sequence>MAEAPIAIAPDVDAEDSGSEVEHGPRTWLDRVASVATGVAGVALVGMVAVQALQVFARYVLNDSPGWTEPVALLLLNTAMSFGAAAGVHRGSHFGFFILVHWAPPAVRKVLLSITNLVIAGIGFVLALWGGELLLDGIDIPMAGAPMPQSAVYAPMSIAGALMVLFALQRLVAVVTAPAASMRSK</sequence>
<comment type="subcellular location">
    <subcellularLocation>
        <location evidence="1 9">Cell inner membrane</location>
        <topology evidence="1 9">Multi-pass membrane protein</topology>
    </subcellularLocation>
</comment>
<dbReference type="InterPro" id="IPR007387">
    <property type="entry name" value="TRAP_DctQ"/>
</dbReference>
<evidence type="ECO:0000256" key="9">
    <source>
        <dbReference type="RuleBase" id="RU369079"/>
    </source>
</evidence>
<evidence type="ECO:0000256" key="1">
    <source>
        <dbReference type="ARBA" id="ARBA00004429"/>
    </source>
</evidence>
<name>A0ABX7R9E9_9GAMM</name>
<comment type="function">
    <text evidence="9">Part of the tripartite ATP-independent periplasmic (TRAP) transport system.</text>
</comment>
<keyword evidence="12" id="KW-1185">Reference proteome</keyword>
<reference evidence="11 12" key="1">
    <citation type="submission" date="2021-02" db="EMBL/GenBank/DDBJ databases">
        <title>Lysobacter arenosi sp. nov., isolated from soil of gangwondo yeongwol, south Korea.</title>
        <authorList>
            <person name="Kim K.R."/>
            <person name="Kim K.H."/>
            <person name="Jeon C.O."/>
        </authorList>
    </citation>
    <scope>NUCLEOTIDE SEQUENCE [LARGE SCALE GENOMIC DNA]</scope>
    <source>
        <strain evidence="11 12">R7</strain>
    </source>
</reference>
<evidence type="ECO:0000256" key="2">
    <source>
        <dbReference type="ARBA" id="ARBA00022448"/>
    </source>
</evidence>
<evidence type="ECO:0000259" key="10">
    <source>
        <dbReference type="Pfam" id="PF04290"/>
    </source>
</evidence>
<dbReference type="PANTHER" id="PTHR35011:SF11">
    <property type="entry name" value="TRAP TRANSPORTER SMALL PERMEASE PROTEIN"/>
    <property type="match status" value="1"/>
</dbReference>
<dbReference type="PANTHER" id="PTHR35011">
    <property type="entry name" value="2,3-DIKETO-L-GULONATE TRAP TRANSPORTER SMALL PERMEASE PROTEIN YIAM"/>
    <property type="match status" value="1"/>
</dbReference>
<protein>
    <recommendedName>
        <fullName evidence="9">TRAP transporter small permease protein</fullName>
    </recommendedName>
</protein>
<gene>
    <name evidence="11" type="ORF">HIV01_012070</name>
</gene>
<feature type="transmembrane region" description="Helical" evidence="9">
    <location>
        <begin position="110"/>
        <end position="131"/>
    </location>
</feature>
<keyword evidence="2 9" id="KW-0813">Transport</keyword>
<keyword evidence="5 9" id="KW-0812">Transmembrane</keyword>
<keyword evidence="3" id="KW-1003">Cell membrane</keyword>
<proteinExistence type="inferred from homology"/>
<comment type="similarity">
    <text evidence="8 9">Belongs to the TRAP transporter small permease family.</text>
</comment>
<evidence type="ECO:0000313" key="11">
    <source>
        <dbReference type="EMBL" id="QSX73956.1"/>
    </source>
</evidence>
<dbReference type="InterPro" id="IPR055348">
    <property type="entry name" value="DctQ"/>
</dbReference>
<feature type="transmembrane region" description="Helical" evidence="9">
    <location>
        <begin position="151"/>
        <end position="175"/>
    </location>
</feature>
<feature type="transmembrane region" description="Helical" evidence="9">
    <location>
        <begin position="71"/>
        <end position="89"/>
    </location>
</feature>